<comment type="similarity">
    <text evidence="3 10">Belongs to the cytochrome P450 family.</text>
</comment>
<dbReference type="AlphaFoldDB" id="A0A0D0BSF5"/>
<dbReference type="InterPro" id="IPR050364">
    <property type="entry name" value="Cytochrome_P450_fung"/>
</dbReference>
<dbReference type="PRINTS" id="PR00463">
    <property type="entry name" value="EP450I"/>
</dbReference>
<dbReference type="OrthoDB" id="2789670at2759"/>
<keyword evidence="4 9" id="KW-0349">Heme</keyword>
<evidence type="ECO:0000313" key="11">
    <source>
        <dbReference type="EMBL" id="KIK52524.1"/>
    </source>
</evidence>
<proteinExistence type="inferred from homology"/>
<feature type="binding site" description="axial binding residue" evidence="9">
    <location>
        <position position="435"/>
    </location>
    <ligand>
        <name>heme</name>
        <dbReference type="ChEBI" id="CHEBI:30413"/>
    </ligand>
    <ligandPart>
        <name>Fe</name>
        <dbReference type="ChEBI" id="CHEBI:18248"/>
    </ligandPart>
</feature>
<dbReference type="PRINTS" id="PR00385">
    <property type="entry name" value="P450"/>
</dbReference>
<dbReference type="Gene3D" id="1.10.630.10">
    <property type="entry name" value="Cytochrome P450"/>
    <property type="match status" value="1"/>
</dbReference>
<evidence type="ECO:0000256" key="8">
    <source>
        <dbReference type="ARBA" id="ARBA00023033"/>
    </source>
</evidence>
<keyword evidence="7 9" id="KW-0408">Iron</keyword>
<dbReference type="GO" id="GO:0020037">
    <property type="term" value="F:heme binding"/>
    <property type="evidence" value="ECO:0007669"/>
    <property type="project" value="InterPro"/>
</dbReference>
<keyword evidence="5 9" id="KW-0479">Metal-binding</keyword>
<dbReference type="InterPro" id="IPR002401">
    <property type="entry name" value="Cyt_P450_E_grp-I"/>
</dbReference>
<evidence type="ECO:0000256" key="1">
    <source>
        <dbReference type="ARBA" id="ARBA00001971"/>
    </source>
</evidence>
<gene>
    <name evidence="11" type="ORF">GYMLUDRAFT_180036</name>
</gene>
<evidence type="ECO:0000256" key="4">
    <source>
        <dbReference type="ARBA" id="ARBA00022617"/>
    </source>
</evidence>
<name>A0A0D0BSF5_9AGAR</name>
<dbReference type="Pfam" id="PF00067">
    <property type="entry name" value="p450"/>
    <property type="match status" value="1"/>
</dbReference>
<dbReference type="SUPFAM" id="SSF48264">
    <property type="entry name" value="Cytochrome P450"/>
    <property type="match status" value="1"/>
</dbReference>
<sequence>MLFLTTSLYVIWNIAIRFKDSKLPPGPRKWPFIGNLLHFPRANMWLRFHEWHQQYGDTVYAEALGRGVLVLGSMEVITELLTDNASTFSDRPTFTMIGEMIGLKHSLPMLPYGPKLKQHRKLCHFALSQDSVKKYCSTQEDAVAMYLSSILNSPSTFYEELRLAAGRIIMSVTYGIAIQRAEDIYITEAEQTMDMISKSTVPGAHLVDLLPPLRYIPSWFPFNTIHSFALQGRVLLNSMVRRPYEHVKREVAAGAARSSFVSDCFESFESDSGGLSSAEQEHLILWASGAMYGGKVRAPQTFASILSFILAMARFPNVQKKIQQEVDAITGGGRLPTLRDRPNMPYTEASLKEVLRWRPALPLSLARKTRHSVEYKGYIIPKDTIVLPNVWAVSVDEKSGIPSSRFAPERHMKEHVKETAIDPASYAFGFGRRVCPGRFLGENNLFLLVSGLMAIFNVKESPGDNNTPLNPEYKSGLVS</sequence>
<dbReference type="Proteomes" id="UP000053593">
    <property type="component" value="Unassembled WGS sequence"/>
</dbReference>
<dbReference type="PANTHER" id="PTHR46300:SF7">
    <property type="entry name" value="P450, PUTATIVE (EUROFUNG)-RELATED"/>
    <property type="match status" value="1"/>
</dbReference>
<organism evidence="11 12">
    <name type="scientific">Collybiopsis luxurians FD-317 M1</name>
    <dbReference type="NCBI Taxonomy" id="944289"/>
    <lineage>
        <taxon>Eukaryota</taxon>
        <taxon>Fungi</taxon>
        <taxon>Dikarya</taxon>
        <taxon>Basidiomycota</taxon>
        <taxon>Agaricomycotina</taxon>
        <taxon>Agaricomycetes</taxon>
        <taxon>Agaricomycetidae</taxon>
        <taxon>Agaricales</taxon>
        <taxon>Marasmiineae</taxon>
        <taxon>Omphalotaceae</taxon>
        <taxon>Collybiopsis</taxon>
        <taxon>Collybiopsis luxurians</taxon>
    </lineage>
</organism>
<dbReference type="InterPro" id="IPR036396">
    <property type="entry name" value="Cyt_P450_sf"/>
</dbReference>
<evidence type="ECO:0000256" key="9">
    <source>
        <dbReference type="PIRSR" id="PIRSR602401-1"/>
    </source>
</evidence>
<keyword evidence="6 10" id="KW-0560">Oxidoreductase</keyword>
<evidence type="ECO:0000256" key="7">
    <source>
        <dbReference type="ARBA" id="ARBA00023004"/>
    </source>
</evidence>
<evidence type="ECO:0008006" key="13">
    <source>
        <dbReference type="Google" id="ProtNLM"/>
    </source>
</evidence>
<dbReference type="HOGENOM" id="CLU_001570_2_3_1"/>
<dbReference type="GO" id="GO:0004497">
    <property type="term" value="F:monooxygenase activity"/>
    <property type="evidence" value="ECO:0007669"/>
    <property type="project" value="UniProtKB-KW"/>
</dbReference>
<dbReference type="InterPro" id="IPR001128">
    <property type="entry name" value="Cyt_P450"/>
</dbReference>
<evidence type="ECO:0000256" key="2">
    <source>
        <dbReference type="ARBA" id="ARBA00005179"/>
    </source>
</evidence>
<evidence type="ECO:0000256" key="3">
    <source>
        <dbReference type="ARBA" id="ARBA00010617"/>
    </source>
</evidence>
<evidence type="ECO:0000256" key="5">
    <source>
        <dbReference type="ARBA" id="ARBA00022723"/>
    </source>
</evidence>
<evidence type="ECO:0000313" key="12">
    <source>
        <dbReference type="Proteomes" id="UP000053593"/>
    </source>
</evidence>
<keyword evidence="12" id="KW-1185">Reference proteome</keyword>
<dbReference type="InterPro" id="IPR017972">
    <property type="entry name" value="Cyt_P450_CS"/>
</dbReference>
<protein>
    <recommendedName>
        <fullName evidence="13">Cytochrome P450</fullName>
    </recommendedName>
</protein>
<reference evidence="11 12" key="1">
    <citation type="submission" date="2014-04" db="EMBL/GenBank/DDBJ databases">
        <title>Evolutionary Origins and Diversification of the Mycorrhizal Mutualists.</title>
        <authorList>
            <consortium name="DOE Joint Genome Institute"/>
            <consortium name="Mycorrhizal Genomics Consortium"/>
            <person name="Kohler A."/>
            <person name="Kuo A."/>
            <person name="Nagy L.G."/>
            <person name="Floudas D."/>
            <person name="Copeland A."/>
            <person name="Barry K.W."/>
            <person name="Cichocki N."/>
            <person name="Veneault-Fourrey C."/>
            <person name="LaButti K."/>
            <person name="Lindquist E.A."/>
            <person name="Lipzen A."/>
            <person name="Lundell T."/>
            <person name="Morin E."/>
            <person name="Murat C."/>
            <person name="Riley R."/>
            <person name="Ohm R."/>
            <person name="Sun H."/>
            <person name="Tunlid A."/>
            <person name="Henrissat B."/>
            <person name="Grigoriev I.V."/>
            <person name="Hibbett D.S."/>
            <person name="Martin F."/>
        </authorList>
    </citation>
    <scope>NUCLEOTIDE SEQUENCE [LARGE SCALE GENOMIC DNA]</scope>
    <source>
        <strain evidence="11 12">FD-317 M1</strain>
    </source>
</reference>
<evidence type="ECO:0000256" key="6">
    <source>
        <dbReference type="ARBA" id="ARBA00023002"/>
    </source>
</evidence>
<comment type="cofactor">
    <cofactor evidence="1 9">
        <name>heme</name>
        <dbReference type="ChEBI" id="CHEBI:30413"/>
    </cofactor>
</comment>
<dbReference type="GO" id="GO:0016705">
    <property type="term" value="F:oxidoreductase activity, acting on paired donors, with incorporation or reduction of molecular oxygen"/>
    <property type="evidence" value="ECO:0007669"/>
    <property type="project" value="InterPro"/>
</dbReference>
<dbReference type="PROSITE" id="PS00086">
    <property type="entry name" value="CYTOCHROME_P450"/>
    <property type="match status" value="1"/>
</dbReference>
<dbReference type="CDD" id="cd11065">
    <property type="entry name" value="CYP64-like"/>
    <property type="match status" value="1"/>
</dbReference>
<dbReference type="GO" id="GO:0005506">
    <property type="term" value="F:iron ion binding"/>
    <property type="evidence" value="ECO:0007669"/>
    <property type="project" value="InterPro"/>
</dbReference>
<comment type="pathway">
    <text evidence="2">Secondary metabolite biosynthesis.</text>
</comment>
<dbReference type="PANTHER" id="PTHR46300">
    <property type="entry name" value="P450, PUTATIVE (EUROFUNG)-RELATED-RELATED"/>
    <property type="match status" value="1"/>
</dbReference>
<evidence type="ECO:0000256" key="10">
    <source>
        <dbReference type="RuleBase" id="RU000461"/>
    </source>
</evidence>
<accession>A0A0D0BSF5</accession>
<dbReference type="EMBL" id="KN834841">
    <property type="protein sequence ID" value="KIK52524.1"/>
    <property type="molecule type" value="Genomic_DNA"/>
</dbReference>
<keyword evidence="8 10" id="KW-0503">Monooxygenase</keyword>